<dbReference type="AlphaFoldDB" id="A0A9P4QUV3"/>
<feature type="domain" description="DUF7053" evidence="2">
    <location>
        <begin position="4"/>
        <end position="180"/>
    </location>
</feature>
<dbReference type="PANTHER" id="PTHR38117:SF1">
    <property type="entry name" value="DUF3074 DOMAIN-CONTAINING PROTEIN"/>
    <property type="match status" value="1"/>
</dbReference>
<sequence>MTSKFHLHVAAYIPPHLTRESIIAALHDHNTCLSLQALTTGHTKLPDTHPETKKDTYWYPVDLHDVTTYSVSETVTLVPGIGDWGKRYLTFPSCFQNTPHGVKTRADAPGGVVLRAEFRVIPGGADEGEVDGEGEGVGDAEWVLVEDVEVQCAWYLMPFVRRGMEDGHRDICRKVIEKVEMSRRQEEMARRVERGKMRAEEEMRGPGSVTGGFDDDEEEERKGEAERLPDKITYG</sequence>
<evidence type="ECO:0000313" key="4">
    <source>
        <dbReference type="Proteomes" id="UP000799444"/>
    </source>
</evidence>
<gene>
    <name evidence="3" type="ORF">EJ04DRAFT_513622</name>
</gene>
<protein>
    <recommendedName>
        <fullName evidence="2">DUF7053 domain-containing protein</fullName>
    </recommendedName>
</protein>
<keyword evidence="4" id="KW-1185">Reference proteome</keyword>
<dbReference type="EMBL" id="ML996170">
    <property type="protein sequence ID" value="KAF2732875.1"/>
    <property type="molecule type" value="Genomic_DNA"/>
</dbReference>
<comment type="caution">
    <text evidence="3">The sequence shown here is derived from an EMBL/GenBank/DDBJ whole genome shotgun (WGS) entry which is preliminary data.</text>
</comment>
<feature type="region of interest" description="Disordered" evidence="1">
    <location>
        <begin position="190"/>
        <end position="235"/>
    </location>
</feature>
<organism evidence="3 4">
    <name type="scientific">Polyplosphaeria fusca</name>
    <dbReference type="NCBI Taxonomy" id="682080"/>
    <lineage>
        <taxon>Eukaryota</taxon>
        <taxon>Fungi</taxon>
        <taxon>Dikarya</taxon>
        <taxon>Ascomycota</taxon>
        <taxon>Pezizomycotina</taxon>
        <taxon>Dothideomycetes</taxon>
        <taxon>Pleosporomycetidae</taxon>
        <taxon>Pleosporales</taxon>
        <taxon>Tetraplosphaeriaceae</taxon>
        <taxon>Polyplosphaeria</taxon>
    </lineage>
</organism>
<proteinExistence type="predicted"/>
<dbReference type="OrthoDB" id="4276610at2759"/>
<evidence type="ECO:0000313" key="3">
    <source>
        <dbReference type="EMBL" id="KAF2732875.1"/>
    </source>
</evidence>
<name>A0A9P4QUV3_9PLEO</name>
<dbReference type="Proteomes" id="UP000799444">
    <property type="component" value="Unassembled WGS sequence"/>
</dbReference>
<dbReference type="InterPro" id="IPR055481">
    <property type="entry name" value="DUF7053"/>
</dbReference>
<accession>A0A9P4QUV3</accession>
<dbReference type="Pfam" id="PF23155">
    <property type="entry name" value="DUF7053"/>
    <property type="match status" value="1"/>
</dbReference>
<evidence type="ECO:0000259" key="2">
    <source>
        <dbReference type="Pfam" id="PF23155"/>
    </source>
</evidence>
<evidence type="ECO:0000256" key="1">
    <source>
        <dbReference type="SAM" id="MobiDB-lite"/>
    </source>
</evidence>
<feature type="compositionally biased region" description="Basic and acidic residues" evidence="1">
    <location>
        <begin position="190"/>
        <end position="204"/>
    </location>
</feature>
<feature type="compositionally biased region" description="Basic and acidic residues" evidence="1">
    <location>
        <begin position="220"/>
        <end position="235"/>
    </location>
</feature>
<reference evidence="3" key="1">
    <citation type="journal article" date="2020" name="Stud. Mycol.">
        <title>101 Dothideomycetes genomes: a test case for predicting lifestyles and emergence of pathogens.</title>
        <authorList>
            <person name="Haridas S."/>
            <person name="Albert R."/>
            <person name="Binder M."/>
            <person name="Bloem J."/>
            <person name="Labutti K."/>
            <person name="Salamov A."/>
            <person name="Andreopoulos B."/>
            <person name="Baker S."/>
            <person name="Barry K."/>
            <person name="Bills G."/>
            <person name="Bluhm B."/>
            <person name="Cannon C."/>
            <person name="Castanera R."/>
            <person name="Culley D."/>
            <person name="Daum C."/>
            <person name="Ezra D."/>
            <person name="Gonzalez J."/>
            <person name="Henrissat B."/>
            <person name="Kuo A."/>
            <person name="Liang C."/>
            <person name="Lipzen A."/>
            <person name="Lutzoni F."/>
            <person name="Magnuson J."/>
            <person name="Mondo S."/>
            <person name="Nolan M."/>
            <person name="Ohm R."/>
            <person name="Pangilinan J."/>
            <person name="Park H.-J."/>
            <person name="Ramirez L."/>
            <person name="Alfaro M."/>
            <person name="Sun H."/>
            <person name="Tritt A."/>
            <person name="Yoshinaga Y."/>
            <person name="Zwiers L.-H."/>
            <person name="Turgeon B."/>
            <person name="Goodwin S."/>
            <person name="Spatafora J."/>
            <person name="Crous P."/>
            <person name="Grigoriev I."/>
        </authorList>
    </citation>
    <scope>NUCLEOTIDE SEQUENCE</scope>
    <source>
        <strain evidence="3">CBS 125425</strain>
    </source>
</reference>
<dbReference type="PANTHER" id="PTHR38117">
    <property type="entry name" value="NACHT AND WD40 DOMAIN PROTEIN"/>
    <property type="match status" value="1"/>
</dbReference>